<sequence length="120" mass="13338">MFPTQVGTDYERTFGVLRPGEQLQDYESFVNIYKGLWADNGDVCSVQYAGTPALKSDFTRPFYCADLGHCSGWCNPNVAKCQKENFGPPVEPVPPMSKDRRPSEGISTTTGEALIEEQHD</sequence>
<gene>
    <name evidence="2" type="ORF">M513_07167</name>
    <name evidence="3" type="ORF">M514_07167</name>
</gene>
<evidence type="ECO:0000256" key="1">
    <source>
        <dbReference type="SAM" id="MobiDB-lite"/>
    </source>
</evidence>
<dbReference type="GO" id="GO:0046856">
    <property type="term" value="P:phosphatidylinositol dephosphorylation"/>
    <property type="evidence" value="ECO:0007669"/>
    <property type="project" value="TreeGrafter"/>
</dbReference>
<dbReference type="AlphaFoldDB" id="A0A085NBY2"/>
<evidence type="ECO:0000313" key="3">
    <source>
        <dbReference type="EMBL" id="KFD66978.1"/>
    </source>
</evidence>
<evidence type="ECO:0000313" key="2">
    <source>
        <dbReference type="EMBL" id="KFD51838.1"/>
    </source>
</evidence>
<dbReference type="Proteomes" id="UP000030764">
    <property type="component" value="Unassembled WGS sequence"/>
</dbReference>
<keyword evidence="4" id="KW-1185">Reference proteome</keyword>
<feature type="region of interest" description="Disordered" evidence="1">
    <location>
        <begin position="85"/>
        <end position="120"/>
    </location>
</feature>
<dbReference type="Proteomes" id="UP000030758">
    <property type="component" value="Unassembled WGS sequence"/>
</dbReference>
<proteinExistence type="predicted"/>
<dbReference type="EMBL" id="KL363234">
    <property type="protein sequence ID" value="KFD51838.1"/>
    <property type="molecule type" value="Genomic_DNA"/>
</dbReference>
<protein>
    <submittedName>
        <fullName evidence="3">Uncharacterized protein</fullName>
    </submittedName>
</protein>
<dbReference type="EMBL" id="KL367519">
    <property type="protein sequence ID" value="KFD66978.1"/>
    <property type="molecule type" value="Genomic_DNA"/>
</dbReference>
<reference evidence="3 4" key="1">
    <citation type="journal article" date="2014" name="Nat. Genet.">
        <title>Genome and transcriptome of the porcine whipworm Trichuris suis.</title>
        <authorList>
            <person name="Jex A.R."/>
            <person name="Nejsum P."/>
            <person name="Schwarz E.M."/>
            <person name="Hu L."/>
            <person name="Young N.D."/>
            <person name="Hall R.S."/>
            <person name="Korhonen P.K."/>
            <person name="Liao S."/>
            <person name="Thamsborg S."/>
            <person name="Xia J."/>
            <person name="Xu P."/>
            <person name="Wang S."/>
            <person name="Scheerlinck J.P."/>
            <person name="Hofmann A."/>
            <person name="Sternberg P.W."/>
            <person name="Wang J."/>
            <person name="Gasser R.B."/>
        </authorList>
    </citation>
    <scope>NUCLEOTIDE SEQUENCE [LARGE SCALE GENOMIC DNA]</scope>
    <source>
        <strain evidence="3">DCEP-RM93F</strain>
        <strain evidence="2">DCEP-RM93M</strain>
    </source>
</reference>
<name>A0A085NBY2_9BILA</name>
<evidence type="ECO:0000313" key="4">
    <source>
        <dbReference type="Proteomes" id="UP000030764"/>
    </source>
</evidence>
<organism evidence="3">
    <name type="scientific">Trichuris suis</name>
    <name type="common">pig whipworm</name>
    <dbReference type="NCBI Taxonomy" id="68888"/>
    <lineage>
        <taxon>Eukaryota</taxon>
        <taxon>Metazoa</taxon>
        <taxon>Ecdysozoa</taxon>
        <taxon>Nematoda</taxon>
        <taxon>Enoplea</taxon>
        <taxon>Dorylaimia</taxon>
        <taxon>Trichinellida</taxon>
        <taxon>Trichuridae</taxon>
        <taxon>Trichuris</taxon>
    </lineage>
</organism>
<dbReference type="GO" id="GO:0043812">
    <property type="term" value="F:phosphatidylinositol-4-phosphate phosphatase activity"/>
    <property type="evidence" value="ECO:0007669"/>
    <property type="project" value="TreeGrafter"/>
</dbReference>
<dbReference type="PANTHER" id="PTHR45662:SF2">
    <property type="entry name" value="PHOSPHATIDYLINOSITOL-3-PHOSPHATASE SAC1"/>
    <property type="match status" value="1"/>
</dbReference>
<accession>A0A085NBY2</accession>
<dbReference type="GO" id="GO:0005783">
    <property type="term" value="C:endoplasmic reticulum"/>
    <property type="evidence" value="ECO:0007669"/>
    <property type="project" value="TreeGrafter"/>
</dbReference>
<dbReference type="PANTHER" id="PTHR45662">
    <property type="entry name" value="PHOSPHATIDYLINOSITIDE PHOSPHATASE SAC1"/>
    <property type="match status" value="1"/>
</dbReference>